<feature type="region of interest" description="Disordered" evidence="1">
    <location>
        <begin position="157"/>
        <end position="208"/>
    </location>
</feature>
<feature type="compositionally biased region" description="Low complexity" evidence="1">
    <location>
        <begin position="176"/>
        <end position="185"/>
    </location>
</feature>
<name>A0A8S8ZBG4_SORMA</name>
<accession>A0A8S8ZBG4</accession>
<dbReference type="EMBL" id="NMPR01000215">
    <property type="protein sequence ID" value="KAA8628007.1"/>
    <property type="molecule type" value="Genomic_DNA"/>
</dbReference>
<proteinExistence type="predicted"/>
<protein>
    <submittedName>
        <fullName evidence="2">Uncharacterized protein</fullName>
    </submittedName>
</protein>
<reference evidence="2 3" key="1">
    <citation type="submission" date="2017-07" db="EMBL/GenBank/DDBJ databases">
        <title>Genome sequence of the Sordaria macrospora wild type strain R19027.</title>
        <authorList>
            <person name="Nowrousian M."/>
            <person name="Teichert I."/>
            <person name="Kueck U."/>
        </authorList>
    </citation>
    <scope>NUCLEOTIDE SEQUENCE [LARGE SCALE GENOMIC DNA]</scope>
    <source>
        <strain evidence="2 3">R19027</strain>
        <tissue evidence="2">Mycelium</tissue>
    </source>
</reference>
<comment type="caution">
    <text evidence="2">The sequence shown here is derived from an EMBL/GenBank/DDBJ whole genome shotgun (WGS) entry which is preliminary data.</text>
</comment>
<evidence type="ECO:0000313" key="3">
    <source>
        <dbReference type="Proteomes" id="UP000433876"/>
    </source>
</evidence>
<feature type="compositionally biased region" description="Basic and acidic residues" evidence="1">
    <location>
        <begin position="186"/>
        <end position="208"/>
    </location>
</feature>
<sequence>MDANQYSGYLYHTSGSSSSQSQGNLNMSQGHLHLVDDDVDMIAFDDPEEIPFDELFVANNHPIQPRCRRTQPANNEEKLRGWRKQIVEAIKDFSDVVNKNREINTLNDQGEVAKTVAHAYIQVPATNRLAAAPKAEMKGKHDNIVCNGVRGQILKEATKTKGKKAKTRKAAEKKTAGTGAAGPEAASKEDASEEAASKEAARTDPTGH</sequence>
<gene>
    <name evidence="2" type="ORF">SMACR_09443</name>
</gene>
<evidence type="ECO:0000256" key="1">
    <source>
        <dbReference type="SAM" id="MobiDB-lite"/>
    </source>
</evidence>
<dbReference type="VEuPathDB" id="FungiDB:SMAC_09443"/>
<organism evidence="2 3">
    <name type="scientific">Sordaria macrospora</name>
    <dbReference type="NCBI Taxonomy" id="5147"/>
    <lineage>
        <taxon>Eukaryota</taxon>
        <taxon>Fungi</taxon>
        <taxon>Dikarya</taxon>
        <taxon>Ascomycota</taxon>
        <taxon>Pezizomycotina</taxon>
        <taxon>Sordariomycetes</taxon>
        <taxon>Sordariomycetidae</taxon>
        <taxon>Sordariales</taxon>
        <taxon>Sordariaceae</taxon>
        <taxon>Sordaria</taxon>
    </lineage>
</organism>
<evidence type="ECO:0000313" key="2">
    <source>
        <dbReference type="EMBL" id="KAA8628007.1"/>
    </source>
</evidence>
<dbReference type="AlphaFoldDB" id="A0A8S8ZBG4"/>
<dbReference type="Proteomes" id="UP000433876">
    <property type="component" value="Unassembled WGS sequence"/>
</dbReference>